<protein>
    <submittedName>
        <fullName evidence="1">Uncharacterized protein</fullName>
    </submittedName>
</protein>
<dbReference type="Proteomes" id="UP000019763">
    <property type="component" value="Unassembled WGS sequence"/>
</dbReference>
<gene>
    <name evidence="1" type="ORF">GNI_056200</name>
</gene>
<accession>A0A023B8R6</accession>
<dbReference type="VEuPathDB" id="CryptoDB:GNI_056200"/>
<proteinExistence type="predicted"/>
<sequence length="92" mass="10544">MAARTTVPIHGSEQKGLFNWLSFFEGYRKQSAKDDCIAKGYLVANNEQHFEDWVDELVGFVNRAAHKIDEESMIEVLWAQIPPAKRHLAKVD</sequence>
<evidence type="ECO:0000313" key="2">
    <source>
        <dbReference type="Proteomes" id="UP000019763"/>
    </source>
</evidence>
<dbReference type="AlphaFoldDB" id="A0A023B8R6"/>
<dbReference type="RefSeq" id="XP_011129959.1">
    <property type="nucleotide sequence ID" value="XM_011131657.1"/>
</dbReference>
<comment type="caution">
    <text evidence="1">The sequence shown here is derived from an EMBL/GenBank/DDBJ whole genome shotgun (WGS) entry which is preliminary data.</text>
</comment>
<evidence type="ECO:0000313" key="1">
    <source>
        <dbReference type="EMBL" id="EZG70297.1"/>
    </source>
</evidence>
<dbReference type="GeneID" id="22912082"/>
<dbReference type="EMBL" id="AFNH02000426">
    <property type="protein sequence ID" value="EZG70297.1"/>
    <property type="molecule type" value="Genomic_DNA"/>
</dbReference>
<reference evidence="1" key="1">
    <citation type="submission" date="2013-12" db="EMBL/GenBank/DDBJ databases">
        <authorList>
            <person name="Omoto C.K."/>
            <person name="Sibley D."/>
            <person name="Venepally P."/>
            <person name="Hadjithomas M."/>
            <person name="Karamycheva S."/>
            <person name="Brunk B."/>
            <person name="Roos D."/>
            <person name="Caler E."/>
            <person name="Lorenzi H."/>
        </authorList>
    </citation>
    <scope>NUCLEOTIDE SEQUENCE</scope>
</reference>
<keyword evidence="2" id="KW-1185">Reference proteome</keyword>
<organism evidence="1 2">
    <name type="scientific">Gregarina niphandrodes</name>
    <name type="common">Septate eugregarine</name>
    <dbReference type="NCBI Taxonomy" id="110365"/>
    <lineage>
        <taxon>Eukaryota</taxon>
        <taxon>Sar</taxon>
        <taxon>Alveolata</taxon>
        <taxon>Apicomplexa</taxon>
        <taxon>Conoidasida</taxon>
        <taxon>Gregarinasina</taxon>
        <taxon>Eugregarinorida</taxon>
        <taxon>Gregarinidae</taxon>
        <taxon>Gregarina</taxon>
    </lineage>
</organism>
<name>A0A023B8R6_GRENI</name>